<proteinExistence type="predicted"/>
<reference evidence="1" key="2">
    <citation type="journal article" date="2019" name="Genome Biol. Evol.">
        <title>Day and night: Metabolic profiles and evolutionary relationships of six axenic non-marine cyanobacteria.</title>
        <authorList>
            <person name="Will S.E."/>
            <person name="Henke P."/>
            <person name="Boedeker C."/>
            <person name="Huang S."/>
            <person name="Brinkmann H."/>
            <person name="Rohde M."/>
            <person name="Jarek M."/>
            <person name="Friedl T."/>
            <person name="Seufert S."/>
            <person name="Schumacher M."/>
            <person name="Overmann J."/>
            <person name="Neumann-Schaal M."/>
            <person name="Petersen J."/>
        </authorList>
    </citation>
    <scope>NUCLEOTIDE SEQUENCE [LARGE SCALE GENOMIC DNA]</scope>
    <source>
        <strain evidence="1">PCC 7102</strain>
    </source>
</reference>
<dbReference type="EMBL" id="RSCL01000001">
    <property type="protein sequence ID" value="RUT10123.1"/>
    <property type="molecule type" value="Genomic_DNA"/>
</dbReference>
<dbReference type="AlphaFoldDB" id="A0A3S1AVI5"/>
<sequence length="87" mass="10022">MAEAPKFNLHDAKVTNFDSTENRIIDLTYETELKPGEKLTLPESLTNNLSPGHWVITIRRQPSEITRTYDAFLNSYAPEDEGLYDDY</sequence>
<organism evidence="1 2">
    <name type="scientific">Dulcicalothrix desertica PCC 7102</name>
    <dbReference type="NCBI Taxonomy" id="232991"/>
    <lineage>
        <taxon>Bacteria</taxon>
        <taxon>Bacillati</taxon>
        <taxon>Cyanobacteriota</taxon>
        <taxon>Cyanophyceae</taxon>
        <taxon>Nostocales</taxon>
        <taxon>Calotrichaceae</taxon>
        <taxon>Dulcicalothrix</taxon>
    </lineage>
</organism>
<gene>
    <name evidence="1" type="ORF">DSM106972_006180</name>
</gene>
<name>A0A3S1AVI5_9CYAN</name>
<reference evidence="1" key="1">
    <citation type="submission" date="2018-12" db="EMBL/GenBank/DDBJ databases">
        <authorList>
            <person name="Will S."/>
            <person name="Neumann-Schaal M."/>
            <person name="Henke P."/>
        </authorList>
    </citation>
    <scope>NUCLEOTIDE SEQUENCE</scope>
    <source>
        <strain evidence="1">PCC 7102</strain>
    </source>
</reference>
<dbReference type="RefSeq" id="WP_127078709.1">
    <property type="nucleotide sequence ID" value="NZ_RSCL01000001.1"/>
</dbReference>
<evidence type="ECO:0000313" key="1">
    <source>
        <dbReference type="EMBL" id="RUT10123.1"/>
    </source>
</evidence>
<keyword evidence="2" id="KW-1185">Reference proteome</keyword>
<accession>A0A3S1AVI5</accession>
<dbReference type="Proteomes" id="UP000271624">
    <property type="component" value="Unassembled WGS sequence"/>
</dbReference>
<comment type="caution">
    <text evidence="1">The sequence shown here is derived from an EMBL/GenBank/DDBJ whole genome shotgun (WGS) entry which is preliminary data.</text>
</comment>
<protein>
    <submittedName>
        <fullName evidence="1">Uncharacterized protein</fullName>
    </submittedName>
</protein>
<dbReference type="OrthoDB" id="495507at2"/>
<evidence type="ECO:0000313" key="2">
    <source>
        <dbReference type="Proteomes" id="UP000271624"/>
    </source>
</evidence>